<dbReference type="AlphaFoldDB" id="A0A067MAC2"/>
<reference evidence="2" key="1">
    <citation type="journal article" date="2014" name="Proc. Natl. Acad. Sci. U.S.A.">
        <title>Extensive sampling of basidiomycete genomes demonstrates inadequacy of the white-rot/brown-rot paradigm for wood decay fungi.</title>
        <authorList>
            <person name="Riley R."/>
            <person name="Salamov A.A."/>
            <person name="Brown D.W."/>
            <person name="Nagy L.G."/>
            <person name="Floudas D."/>
            <person name="Held B.W."/>
            <person name="Levasseur A."/>
            <person name="Lombard V."/>
            <person name="Morin E."/>
            <person name="Otillar R."/>
            <person name="Lindquist E.A."/>
            <person name="Sun H."/>
            <person name="LaButti K.M."/>
            <person name="Schmutz J."/>
            <person name="Jabbour D."/>
            <person name="Luo H."/>
            <person name="Baker S.E."/>
            <person name="Pisabarro A.G."/>
            <person name="Walton J.D."/>
            <person name="Blanchette R.A."/>
            <person name="Henrissat B."/>
            <person name="Martin F."/>
            <person name="Cullen D."/>
            <person name="Hibbett D.S."/>
            <person name="Grigoriev I.V."/>
        </authorList>
    </citation>
    <scope>NUCLEOTIDE SEQUENCE [LARGE SCALE GENOMIC DNA]</scope>
    <source>
        <strain evidence="2">FD-172 SS1</strain>
    </source>
</reference>
<organism evidence="1 2">
    <name type="scientific">Botryobasidium botryosum (strain FD-172 SS1)</name>
    <dbReference type="NCBI Taxonomy" id="930990"/>
    <lineage>
        <taxon>Eukaryota</taxon>
        <taxon>Fungi</taxon>
        <taxon>Dikarya</taxon>
        <taxon>Basidiomycota</taxon>
        <taxon>Agaricomycotina</taxon>
        <taxon>Agaricomycetes</taxon>
        <taxon>Cantharellales</taxon>
        <taxon>Botryobasidiaceae</taxon>
        <taxon>Botryobasidium</taxon>
    </lineage>
</organism>
<dbReference type="InParanoid" id="A0A067MAC2"/>
<name>A0A067MAC2_BOTB1</name>
<dbReference type="HOGENOM" id="CLU_1651875_0_0_1"/>
<keyword evidence="2" id="KW-1185">Reference proteome</keyword>
<sequence length="160" mass="16942">MGRRGNGAVACEEALIAAGHGWSGRWTPCQISCLCPDPMTLCSLVDALCAPICPTPRPRSPAVAGTSFPLLGRAWPRLPQHPFAPPSQRCCIAVRTGPPANANAVEINEPNEAAKGTGSLHSSCFTSAMICSALHDHRHLWHAAHVTRHRLLGSTLAINS</sequence>
<evidence type="ECO:0000313" key="1">
    <source>
        <dbReference type="EMBL" id="KDQ08551.1"/>
    </source>
</evidence>
<evidence type="ECO:0000313" key="2">
    <source>
        <dbReference type="Proteomes" id="UP000027195"/>
    </source>
</evidence>
<accession>A0A067MAC2</accession>
<proteinExistence type="predicted"/>
<dbReference type="EMBL" id="KL198089">
    <property type="protein sequence ID" value="KDQ08551.1"/>
    <property type="molecule type" value="Genomic_DNA"/>
</dbReference>
<protein>
    <submittedName>
        <fullName evidence="1">Uncharacterized protein</fullName>
    </submittedName>
</protein>
<dbReference type="Proteomes" id="UP000027195">
    <property type="component" value="Unassembled WGS sequence"/>
</dbReference>
<gene>
    <name evidence="1" type="ORF">BOTBODRAFT_564165</name>
</gene>